<dbReference type="InterPro" id="IPR046348">
    <property type="entry name" value="SIS_dom_sf"/>
</dbReference>
<dbReference type="FunFam" id="3.40.50.10490:FF:000014">
    <property type="entry name" value="N-acetylmuramic acid 6-phosphate etherase"/>
    <property type="match status" value="1"/>
</dbReference>
<dbReference type="SUPFAM" id="SSF53697">
    <property type="entry name" value="SIS domain"/>
    <property type="match status" value="1"/>
</dbReference>
<proteinExistence type="inferred from homology"/>
<dbReference type="GO" id="GO:0016803">
    <property type="term" value="F:ether hydrolase activity"/>
    <property type="evidence" value="ECO:0007669"/>
    <property type="project" value="TreeGrafter"/>
</dbReference>
<dbReference type="AlphaFoldDB" id="A0A8J3HXE8"/>
<comment type="pathway">
    <text evidence="3">Amino-sugar metabolism; N-acetylmuramate degradation.</text>
</comment>
<dbReference type="PROSITE" id="PS01272">
    <property type="entry name" value="GCKR"/>
    <property type="match status" value="1"/>
</dbReference>
<dbReference type="GO" id="GO:0046348">
    <property type="term" value="P:amino sugar catabolic process"/>
    <property type="evidence" value="ECO:0007669"/>
    <property type="project" value="InterPro"/>
</dbReference>
<dbReference type="GO" id="GO:0097367">
    <property type="term" value="F:carbohydrate derivative binding"/>
    <property type="evidence" value="ECO:0007669"/>
    <property type="project" value="InterPro"/>
</dbReference>
<evidence type="ECO:0000313" key="5">
    <source>
        <dbReference type="EMBL" id="GHO42348.1"/>
    </source>
</evidence>
<evidence type="ECO:0000313" key="6">
    <source>
        <dbReference type="Proteomes" id="UP000612362"/>
    </source>
</evidence>
<feature type="active site" evidence="3">
    <location>
        <position position="124"/>
    </location>
</feature>
<dbReference type="Gene3D" id="3.40.50.10490">
    <property type="entry name" value="Glucose-6-phosphate isomerase like protein, domain 1"/>
    <property type="match status" value="1"/>
</dbReference>
<dbReference type="Proteomes" id="UP000612362">
    <property type="component" value="Unassembled WGS sequence"/>
</dbReference>
<feature type="active site" description="Proton donor" evidence="3">
    <location>
        <position position="93"/>
    </location>
</feature>
<dbReference type="NCBIfam" id="NF003915">
    <property type="entry name" value="PRK05441.1"/>
    <property type="match status" value="1"/>
</dbReference>
<comment type="similarity">
    <text evidence="3">Belongs to the GCKR-like family. MurNAc-6-P etherase subfamily.</text>
</comment>
<reference evidence="5" key="1">
    <citation type="submission" date="2020-10" db="EMBL/GenBank/DDBJ databases">
        <title>Taxonomic study of unclassified bacteria belonging to the class Ktedonobacteria.</title>
        <authorList>
            <person name="Yabe S."/>
            <person name="Wang C.M."/>
            <person name="Zheng Y."/>
            <person name="Sakai Y."/>
            <person name="Cavaletti L."/>
            <person name="Monciardini P."/>
            <person name="Donadio S."/>
        </authorList>
    </citation>
    <scope>NUCLEOTIDE SEQUENCE</scope>
    <source>
        <strain evidence="5">SOSP1-1</strain>
    </source>
</reference>
<dbReference type="InterPro" id="IPR001347">
    <property type="entry name" value="SIS_dom"/>
</dbReference>
<dbReference type="InterPro" id="IPR040190">
    <property type="entry name" value="MURQ/GCKR"/>
</dbReference>
<accession>A0A8J3HXE8</accession>
<dbReference type="PANTHER" id="PTHR10088:SF4">
    <property type="entry name" value="GLUCOKINASE REGULATORY PROTEIN"/>
    <property type="match status" value="1"/>
</dbReference>
<dbReference type="InterPro" id="IPR005486">
    <property type="entry name" value="Glucokinase_regulatory_CS"/>
</dbReference>
<comment type="function">
    <text evidence="3">Specifically catalyzes the cleavage of the D-lactyl ether substituent of MurNAc 6-phosphate, producing GlcNAc 6-phosphate and D-lactate.</text>
</comment>
<dbReference type="NCBIfam" id="NF009222">
    <property type="entry name" value="PRK12570.1"/>
    <property type="match status" value="1"/>
</dbReference>
<comment type="miscellaneous">
    <text evidence="3">A lyase-type mechanism (elimination/hydration) is suggested for the cleavage of the lactyl ether bond of MurNAc 6-phosphate, with the formation of an alpha,beta-unsaturated aldehyde intermediate with (E)-stereochemistry, followed by the syn addition of water to give product.</text>
</comment>
<dbReference type="GO" id="GO:0016835">
    <property type="term" value="F:carbon-oxygen lyase activity"/>
    <property type="evidence" value="ECO:0007669"/>
    <property type="project" value="UniProtKB-UniRule"/>
</dbReference>
<dbReference type="NCBIfam" id="TIGR00274">
    <property type="entry name" value="N-acetylmuramic acid 6-phosphate etherase"/>
    <property type="match status" value="1"/>
</dbReference>
<dbReference type="EC" id="4.2.1.126" evidence="3"/>
<dbReference type="UniPathway" id="UPA00342"/>
<comment type="caution">
    <text evidence="5">The sequence shown here is derived from an EMBL/GenBank/DDBJ whole genome shotgun (WGS) entry which is preliminary data.</text>
</comment>
<keyword evidence="2 3" id="KW-0119">Carbohydrate metabolism</keyword>
<evidence type="ECO:0000256" key="2">
    <source>
        <dbReference type="ARBA" id="ARBA00023277"/>
    </source>
</evidence>
<dbReference type="InterPro" id="IPR005488">
    <property type="entry name" value="Etherase_MurQ"/>
</dbReference>
<name>A0A8J3HXE8_9CHLR</name>
<dbReference type="CDD" id="cd05007">
    <property type="entry name" value="SIS_Etherase"/>
    <property type="match status" value="1"/>
</dbReference>
<evidence type="ECO:0000259" key="4">
    <source>
        <dbReference type="PROSITE" id="PS51464"/>
    </source>
</evidence>
<organism evidence="5 6">
    <name type="scientific">Ktedonospora formicarum</name>
    <dbReference type="NCBI Taxonomy" id="2778364"/>
    <lineage>
        <taxon>Bacteria</taxon>
        <taxon>Bacillati</taxon>
        <taxon>Chloroflexota</taxon>
        <taxon>Ktedonobacteria</taxon>
        <taxon>Ktedonobacterales</taxon>
        <taxon>Ktedonobacteraceae</taxon>
        <taxon>Ktedonospora</taxon>
    </lineage>
</organism>
<dbReference type="GO" id="GO:0097173">
    <property type="term" value="P:N-acetylmuramic acid catabolic process"/>
    <property type="evidence" value="ECO:0007669"/>
    <property type="project" value="UniProtKB-UniPathway"/>
</dbReference>
<dbReference type="GO" id="GO:0009254">
    <property type="term" value="P:peptidoglycan turnover"/>
    <property type="evidence" value="ECO:0007669"/>
    <property type="project" value="TreeGrafter"/>
</dbReference>
<feature type="domain" description="SIS" evidence="4">
    <location>
        <begin position="65"/>
        <end position="228"/>
    </location>
</feature>
<comment type="catalytic activity">
    <reaction evidence="3">
        <text>N-acetyl-D-muramate 6-phosphate + H2O = N-acetyl-D-glucosamine 6-phosphate + (R)-lactate</text>
        <dbReference type="Rhea" id="RHEA:26410"/>
        <dbReference type="ChEBI" id="CHEBI:15377"/>
        <dbReference type="ChEBI" id="CHEBI:16004"/>
        <dbReference type="ChEBI" id="CHEBI:57513"/>
        <dbReference type="ChEBI" id="CHEBI:58722"/>
        <dbReference type="EC" id="4.2.1.126"/>
    </reaction>
</comment>
<dbReference type="Gene3D" id="1.10.8.1080">
    <property type="match status" value="1"/>
</dbReference>
<dbReference type="EMBL" id="BNJF01000001">
    <property type="protein sequence ID" value="GHO42348.1"/>
    <property type="molecule type" value="Genomic_DNA"/>
</dbReference>
<evidence type="ECO:0000256" key="1">
    <source>
        <dbReference type="ARBA" id="ARBA00023239"/>
    </source>
</evidence>
<dbReference type="PROSITE" id="PS51464">
    <property type="entry name" value="SIS"/>
    <property type="match status" value="1"/>
</dbReference>
<gene>
    <name evidence="3 5" type="primary">murQ</name>
    <name evidence="5" type="ORF">KSX_05110</name>
</gene>
<dbReference type="HAMAP" id="MF_00068">
    <property type="entry name" value="MurQ"/>
    <property type="match status" value="1"/>
</dbReference>
<protein>
    <recommendedName>
        <fullName evidence="3">N-acetylmuramic acid 6-phosphate etherase</fullName>
        <shortName evidence="3">MurNAc-6-P etherase</shortName>
        <ecNumber evidence="3">4.2.1.126</ecNumber>
    </recommendedName>
    <alternativeName>
        <fullName evidence="3">N-acetylmuramic acid 6-phosphate hydrolase</fullName>
    </alternativeName>
    <alternativeName>
        <fullName evidence="3">N-acetylmuramic acid 6-phosphate lyase</fullName>
    </alternativeName>
</protein>
<dbReference type="RefSeq" id="WP_220191896.1">
    <property type="nucleotide sequence ID" value="NZ_BNJF01000001.1"/>
</dbReference>
<keyword evidence="1 3" id="KW-0456">Lyase</keyword>
<comment type="subunit">
    <text evidence="3">Homodimer.</text>
</comment>
<keyword evidence="6" id="KW-1185">Reference proteome</keyword>
<sequence length="312" mass="32541">MSSASEHPHELNLNAMETEGSNPASTSIDSMNPLEIVQLMNSEDAKVTLAVQQELPAIAQAVEGIADRLRAGGRLIYIGAGTSGRLGILDASECPPTFSTPPEMVIGLIAGGPPAILKAVEGAEDSEEGGRKDLRALTLSVNDVVVGLAASGRTPYVLGAVAYARELGALTVGVACNSHTPLHPAVDIMIAPVVGPEVVSGSTRLKSGTAQKMVLNMLSTGTMILLGKTYGNQMVDVHASNYKLQRRASKIVQGIAGVDQARADALLEQCDGETKTAIVVARAHVSPQEARQHLAAHKQILRATLTALHADE</sequence>
<dbReference type="Pfam" id="PF22645">
    <property type="entry name" value="GKRP_SIS_N"/>
    <property type="match status" value="1"/>
</dbReference>
<evidence type="ECO:0000256" key="3">
    <source>
        <dbReference type="HAMAP-Rule" id="MF_00068"/>
    </source>
</evidence>
<dbReference type="PANTHER" id="PTHR10088">
    <property type="entry name" value="GLUCOKINASE REGULATORY PROTEIN"/>
    <property type="match status" value="1"/>
</dbReference>